<dbReference type="InterPro" id="IPR058127">
    <property type="entry name" value="DedA"/>
</dbReference>
<feature type="transmembrane region" description="Helical" evidence="7">
    <location>
        <begin position="21"/>
        <end position="48"/>
    </location>
</feature>
<dbReference type="Proteomes" id="UP000177725">
    <property type="component" value="Unassembled WGS sequence"/>
</dbReference>
<evidence type="ECO:0000256" key="4">
    <source>
        <dbReference type="ARBA" id="ARBA00022692"/>
    </source>
</evidence>
<protein>
    <recommendedName>
        <fullName evidence="8">VTT domain-containing protein</fullName>
    </recommendedName>
</protein>
<dbReference type="PANTHER" id="PTHR30353">
    <property type="entry name" value="INNER MEMBRANE PROTEIN DEDA-RELATED"/>
    <property type="match status" value="1"/>
</dbReference>
<dbReference type="AlphaFoldDB" id="A0A1G2FAE4"/>
<evidence type="ECO:0000256" key="7">
    <source>
        <dbReference type="RuleBase" id="RU367016"/>
    </source>
</evidence>
<evidence type="ECO:0000313" key="10">
    <source>
        <dbReference type="Proteomes" id="UP000177725"/>
    </source>
</evidence>
<keyword evidence="5 7" id="KW-1133">Transmembrane helix</keyword>
<evidence type="ECO:0000313" key="9">
    <source>
        <dbReference type="EMBL" id="OGZ34610.1"/>
    </source>
</evidence>
<sequence>MEIFIDIFNFMLHIDVYLGEIIIRYGVLSYAILFIIIFAETGLVFIPFLPGDSLLFAAGAFSAIGSFNIVALSFLLWVAAFLGDTTNYWIGHYFGQKIINNPKIPINQEHVERTQKFYDKHGGKTIFLARFVPIIRTFAPFVAGIGKMDYRKFIYYNATGGFVWVFGFSLLGYFFGNIPSIKENFSIVIVAIIIFSIIPIIIKFVKTRLRKAKFPAD</sequence>
<feature type="transmembrane region" description="Helical" evidence="7">
    <location>
        <begin position="187"/>
        <end position="205"/>
    </location>
</feature>
<dbReference type="InterPro" id="IPR032816">
    <property type="entry name" value="VTT_dom"/>
</dbReference>
<keyword evidence="4 7" id="KW-0812">Transmembrane</keyword>
<dbReference type="EMBL" id="MHMV01000018">
    <property type="protein sequence ID" value="OGZ34610.1"/>
    <property type="molecule type" value="Genomic_DNA"/>
</dbReference>
<proteinExistence type="inferred from homology"/>
<comment type="similarity">
    <text evidence="2 7">Belongs to the DedA family.</text>
</comment>
<evidence type="ECO:0000256" key="3">
    <source>
        <dbReference type="ARBA" id="ARBA00022475"/>
    </source>
</evidence>
<dbReference type="GO" id="GO:0005886">
    <property type="term" value="C:plasma membrane"/>
    <property type="evidence" value="ECO:0007669"/>
    <property type="project" value="UniProtKB-SubCell"/>
</dbReference>
<feature type="transmembrane region" description="Helical" evidence="7">
    <location>
        <begin position="54"/>
        <end position="82"/>
    </location>
</feature>
<name>A0A1G2FAE4_9BACT</name>
<evidence type="ECO:0000256" key="1">
    <source>
        <dbReference type="ARBA" id="ARBA00004651"/>
    </source>
</evidence>
<organism evidence="9 10">
    <name type="scientific">Candidatus Portnoybacteria bacterium RBG_13_41_18</name>
    <dbReference type="NCBI Taxonomy" id="1801991"/>
    <lineage>
        <taxon>Bacteria</taxon>
        <taxon>Candidatus Portnoyibacteriota</taxon>
    </lineage>
</organism>
<accession>A0A1G2FAE4</accession>
<feature type="domain" description="VTT" evidence="8">
    <location>
        <begin position="49"/>
        <end position="173"/>
    </location>
</feature>
<comment type="caution">
    <text evidence="9">The sequence shown here is derived from an EMBL/GenBank/DDBJ whole genome shotgun (WGS) entry which is preliminary data.</text>
</comment>
<dbReference type="InterPro" id="IPR032818">
    <property type="entry name" value="DedA-like"/>
</dbReference>
<comment type="subcellular location">
    <subcellularLocation>
        <location evidence="1 7">Cell membrane</location>
        <topology evidence="1 7">Multi-pass membrane protein</topology>
    </subcellularLocation>
</comment>
<dbReference type="Pfam" id="PF09335">
    <property type="entry name" value="VTT_dom"/>
    <property type="match status" value="1"/>
</dbReference>
<evidence type="ECO:0000256" key="6">
    <source>
        <dbReference type="ARBA" id="ARBA00023136"/>
    </source>
</evidence>
<keyword evidence="6 7" id="KW-0472">Membrane</keyword>
<evidence type="ECO:0000256" key="2">
    <source>
        <dbReference type="ARBA" id="ARBA00010792"/>
    </source>
</evidence>
<keyword evidence="3 7" id="KW-1003">Cell membrane</keyword>
<reference evidence="9 10" key="1">
    <citation type="journal article" date="2016" name="Nat. Commun.">
        <title>Thousands of microbial genomes shed light on interconnected biogeochemical processes in an aquifer system.</title>
        <authorList>
            <person name="Anantharaman K."/>
            <person name="Brown C.T."/>
            <person name="Hug L.A."/>
            <person name="Sharon I."/>
            <person name="Castelle C.J."/>
            <person name="Probst A.J."/>
            <person name="Thomas B.C."/>
            <person name="Singh A."/>
            <person name="Wilkins M.J."/>
            <person name="Karaoz U."/>
            <person name="Brodie E.L."/>
            <person name="Williams K.H."/>
            <person name="Hubbard S.S."/>
            <person name="Banfield J.F."/>
        </authorList>
    </citation>
    <scope>NUCLEOTIDE SEQUENCE [LARGE SCALE GENOMIC DNA]</scope>
</reference>
<evidence type="ECO:0000256" key="5">
    <source>
        <dbReference type="ARBA" id="ARBA00022989"/>
    </source>
</evidence>
<evidence type="ECO:0000259" key="8">
    <source>
        <dbReference type="Pfam" id="PF09335"/>
    </source>
</evidence>
<gene>
    <name evidence="9" type="ORF">A2174_00835</name>
</gene>
<dbReference type="NCBIfam" id="NF008102">
    <property type="entry name" value="PRK10847.1"/>
    <property type="match status" value="1"/>
</dbReference>
<feature type="transmembrane region" description="Helical" evidence="7">
    <location>
        <begin position="153"/>
        <end position="175"/>
    </location>
</feature>
<dbReference type="PANTHER" id="PTHR30353:SF0">
    <property type="entry name" value="TRANSMEMBRANE PROTEIN"/>
    <property type="match status" value="1"/>
</dbReference>